<keyword evidence="5" id="KW-0687">Ribonucleoprotein</keyword>
<comment type="caution">
    <text evidence="8">The sequence shown here is derived from an EMBL/GenBank/DDBJ whole genome shotgun (WGS) entry which is preliminary data.</text>
</comment>
<dbReference type="PANTHER" id="PTHR13362">
    <property type="entry name" value="MITOCHONDRIAL RIBOSOMAL PROTEIN S33"/>
    <property type="match status" value="1"/>
</dbReference>
<dbReference type="AlphaFoldDB" id="A0A9N9CJJ3"/>
<feature type="compositionally biased region" description="Basic residues" evidence="7">
    <location>
        <begin position="86"/>
        <end position="110"/>
    </location>
</feature>
<name>A0A9N9CJJ3_9GLOM</name>
<evidence type="ECO:0000256" key="1">
    <source>
        <dbReference type="ARBA" id="ARBA00004173"/>
    </source>
</evidence>
<evidence type="ECO:0000256" key="7">
    <source>
        <dbReference type="SAM" id="MobiDB-lite"/>
    </source>
</evidence>
<keyword evidence="4" id="KW-0496">Mitochondrion</keyword>
<keyword evidence="9" id="KW-1185">Reference proteome</keyword>
<dbReference type="InterPro" id="IPR013219">
    <property type="entry name" value="Ribosomal_mS33"/>
</dbReference>
<comment type="similarity">
    <text evidence="2">Belongs to the mitochondrion-specific ribosomal protein mS33 family.</text>
</comment>
<dbReference type="GO" id="GO:1990904">
    <property type="term" value="C:ribonucleoprotein complex"/>
    <property type="evidence" value="ECO:0007669"/>
    <property type="project" value="UniProtKB-KW"/>
</dbReference>
<protein>
    <recommendedName>
        <fullName evidence="6">Small ribosomal subunit protein mS33</fullName>
    </recommendedName>
</protein>
<keyword evidence="3" id="KW-0689">Ribosomal protein</keyword>
<accession>A0A9N9CJJ3</accession>
<evidence type="ECO:0000256" key="2">
    <source>
        <dbReference type="ARBA" id="ARBA00008970"/>
    </source>
</evidence>
<proteinExistence type="inferred from homology"/>
<dbReference type="Proteomes" id="UP000789831">
    <property type="component" value="Unassembled WGS sequence"/>
</dbReference>
<reference evidence="8" key="1">
    <citation type="submission" date="2021-06" db="EMBL/GenBank/DDBJ databases">
        <authorList>
            <person name="Kallberg Y."/>
            <person name="Tangrot J."/>
            <person name="Rosling A."/>
        </authorList>
    </citation>
    <scope>NUCLEOTIDE SEQUENCE</scope>
    <source>
        <strain evidence="8">MT106</strain>
    </source>
</reference>
<feature type="region of interest" description="Disordered" evidence="7">
    <location>
        <begin position="82"/>
        <end position="110"/>
    </location>
</feature>
<dbReference type="Pfam" id="PF08293">
    <property type="entry name" value="MRP-S33"/>
    <property type="match status" value="1"/>
</dbReference>
<dbReference type="GO" id="GO:0005840">
    <property type="term" value="C:ribosome"/>
    <property type="evidence" value="ECO:0007669"/>
    <property type="project" value="UniProtKB-KW"/>
</dbReference>
<evidence type="ECO:0000256" key="4">
    <source>
        <dbReference type="ARBA" id="ARBA00023128"/>
    </source>
</evidence>
<dbReference type="OrthoDB" id="2257454at2759"/>
<dbReference type="EMBL" id="CAJVPL010002295">
    <property type="protein sequence ID" value="CAG8605979.1"/>
    <property type="molecule type" value="Genomic_DNA"/>
</dbReference>
<evidence type="ECO:0000313" key="9">
    <source>
        <dbReference type="Proteomes" id="UP000789831"/>
    </source>
</evidence>
<gene>
    <name evidence="8" type="ORF">AGERDE_LOCUS9342</name>
</gene>
<evidence type="ECO:0000256" key="5">
    <source>
        <dbReference type="ARBA" id="ARBA00023274"/>
    </source>
</evidence>
<comment type="subcellular location">
    <subcellularLocation>
        <location evidence="1">Mitochondrion</location>
    </subcellularLocation>
</comment>
<dbReference type="GO" id="GO:0005739">
    <property type="term" value="C:mitochondrion"/>
    <property type="evidence" value="ECO:0007669"/>
    <property type="project" value="UniProtKB-SubCell"/>
</dbReference>
<dbReference type="PANTHER" id="PTHR13362:SF2">
    <property type="entry name" value="SMALL RIBOSOMAL SUBUNIT PROTEIN MS33"/>
    <property type="match status" value="1"/>
</dbReference>
<organism evidence="8 9">
    <name type="scientific">Ambispora gerdemannii</name>
    <dbReference type="NCBI Taxonomy" id="144530"/>
    <lineage>
        <taxon>Eukaryota</taxon>
        <taxon>Fungi</taxon>
        <taxon>Fungi incertae sedis</taxon>
        <taxon>Mucoromycota</taxon>
        <taxon>Glomeromycotina</taxon>
        <taxon>Glomeromycetes</taxon>
        <taxon>Archaeosporales</taxon>
        <taxon>Ambisporaceae</taxon>
        <taxon>Ambispora</taxon>
    </lineage>
</organism>
<evidence type="ECO:0000256" key="3">
    <source>
        <dbReference type="ARBA" id="ARBA00022980"/>
    </source>
</evidence>
<evidence type="ECO:0000256" key="6">
    <source>
        <dbReference type="ARBA" id="ARBA00035132"/>
    </source>
</evidence>
<sequence>MSFTPVPPKDRLLNLAQLTASIFHRAYNPTGQRVGGKVLRKHLIGPAIIKWYPRQLIPFRRLRLALPEVELVDAREKQRLLDVAQKRKRGKGPPKKGQGKRAKIAARRKK</sequence>
<evidence type="ECO:0000313" key="8">
    <source>
        <dbReference type="EMBL" id="CAG8605979.1"/>
    </source>
</evidence>